<evidence type="ECO:0000256" key="12">
    <source>
        <dbReference type="SAM" id="MobiDB-lite"/>
    </source>
</evidence>
<dbReference type="PANTHER" id="PTHR28598:SF1">
    <property type="entry name" value="STAGA COMPLEX 65 SUBUNIT GAMMA"/>
    <property type="match status" value="1"/>
</dbReference>
<evidence type="ECO:0000256" key="11">
    <source>
        <dbReference type="ARBA" id="ARBA00084075"/>
    </source>
</evidence>
<dbReference type="SMART" id="SM00576">
    <property type="entry name" value="BTP"/>
    <property type="match status" value="1"/>
</dbReference>
<dbReference type="FunFam" id="1.10.20.10:FF:000034">
    <property type="entry name" value="STAGA complex 65 subunit gamma"/>
    <property type="match status" value="1"/>
</dbReference>
<evidence type="ECO:0000256" key="2">
    <source>
        <dbReference type="ARBA" id="ARBA00022499"/>
    </source>
</evidence>
<dbReference type="InterPro" id="IPR006565">
    <property type="entry name" value="BTP"/>
</dbReference>
<evidence type="ECO:0000256" key="6">
    <source>
        <dbReference type="ARBA" id="ARBA00023163"/>
    </source>
</evidence>
<dbReference type="GO" id="GO:0003713">
    <property type="term" value="F:transcription coactivator activity"/>
    <property type="evidence" value="ECO:0007669"/>
    <property type="project" value="TreeGrafter"/>
</dbReference>
<dbReference type="Pfam" id="PF07524">
    <property type="entry name" value="Bromo_TP"/>
    <property type="match status" value="1"/>
</dbReference>
<dbReference type="Gene3D" id="1.10.20.10">
    <property type="entry name" value="Histone, subunit A"/>
    <property type="match status" value="1"/>
</dbReference>
<evidence type="ECO:0000313" key="14">
    <source>
        <dbReference type="EMBL" id="CAH1272799.1"/>
    </source>
</evidence>
<dbReference type="GO" id="GO:0005634">
    <property type="term" value="C:nucleus"/>
    <property type="evidence" value="ECO:0007669"/>
    <property type="project" value="UniProtKB-SubCell"/>
</dbReference>
<sequence length="380" mass="42272">MPSYWGELPGQSQPARGPGDLMPGVGEMRAVEVKEPPLHQPSAVHKPPFTELPPEQCNLTIHTIQLAQHVRRLRSMLQLVQAQQATQDVTIEDPSYPPLPQEPPPPESFDEQRTPGPLSFTPRDPDSEFMRGFGETPSELSSASCWQLLRKAVGTVCAHSGWESANESALDTLTDIAHEYSMTFCRSLRAAVDQEARTGTTDFPDVMEQVFHEMGVGSISSLQRFWQVRMVEYHGFLQQQSRQLAEEYERVTNPDRSSAEDVKPVRVKEEPFSDIQFPLAAEEEHQEETDAPEQPLHFPGLSHSLEHLEESSNTSSSGGSPKWSLPYIKTEPQDSDETSQHTSSTVPAIVRRLSGPPSGLDAFDDNISVTEPPHTPNPHT</sequence>
<feature type="region of interest" description="Disordered" evidence="12">
    <location>
        <begin position="1"/>
        <end position="24"/>
    </location>
</feature>
<keyword evidence="15" id="KW-1185">Reference proteome</keyword>
<feature type="region of interest" description="Disordered" evidence="12">
    <location>
        <begin position="91"/>
        <end position="125"/>
    </location>
</feature>
<gene>
    <name evidence="14" type="primary">SUPT7L</name>
    <name evidence="14" type="ORF">BLAG_LOCUS24353</name>
</gene>
<evidence type="ECO:0000256" key="7">
    <source>
        <dbReference type="ARBA" id="ARBA00023242"/>
    </source>
</evidence>
<keyword evidence="2" id="KW-1017">Isopeptide bond</keyword>
<keyword evidence="5" id="KW-0805">Transcription regulation</keyword>
<keyword evidence="6" id="KW-0804">Transcription</keyword>
<feature type="compositionally biased region" description="Pro residues" evidence="12">
    <location>
        <begin position="95"/>
        <end position="107"/>
    </location>
</feature>
<dbReference type="PANTHER" id="PTHR28598">
    <property type="entry name" value="STAGA COMPLEX 65 SUBUNIT GAMMA"/>
    <property type="match status" value="1"/>
</dbReference>
<evidence type="ECO:0000313" key="15">
    <source>
        <dbReference type="Proteomes" id="UP000838412"/>
    </source>
</evidence>
<keyword evidence="4" id="KW-0832">Ubl conjugation</keyword>
<evidence type="ECO:0000256" key="9">
    <source>
        <dbReference type="ARBA" id="ARBA00074250"/>
    </source>
</evidence>
<keyword evidence="3" id="KW-0597">Phosphoprotein</keyword>
<dbReference type="InterPro" id="IPR039460">
    <property type="entry name" value="SUPT7L/Spt7"/>
</dbReference>
<dbReference type="Proteomes" id="UP000838412">
    <property type="component" value="Chromosome 8"/>
</dbReference>
<comment type="subcellular location">
    <subcellularLocation>
        <location evidence="1">Nucleus</location>
    </subcellularLocation>
</comment>
<reference evidence="14" key="1">
    <citation type="submission" date="2022-01" db="EMBL/GenBank/DDBJ databases">
        <authorList>
            <person name="Braso-Vives M."/>
        </authorList>
    </citation>
    <scope>NUCLEOTIDE SEQUENCE</scope>
</reference>
<dbReference type="InterPro" id="IPR009072">
    <property type="entry name" value="Histone-fold"/>
</dbReference>
<feature type="compositionally biased region" description="Basic and acidic residues" evidence="12">
    <location>
        <begin position="247"/>
        <end position="271"/>
    </location>
</feature>
<proteinExistence type="predicted"/>
<evidence type="ECO:0000256" key="4">
    <source>
        <dbReference type="ARBA" id="ARBA00022843"/>
    </source>
</evidence>
<dbReference type="CDD" id="cd06847">
    <property type="entry name" value="HFD_SUPT7L"/>
    <property type="match status" value="1"/>
</dbReference>
<evidence type="ECO:0000256" key="5">
    <source>
        <dbReference type="ARBA" id="ARBA00023015"/>
    </source>
</evidence>
<feature type="domain" description="Bromodomain associated" evidence="13">
    <location>
        <begin position="142"/>
        <end position="221"/>
    </location>
</feature>
<accession>A0A8K0F0C3</accession>
<dbReference type="AlphaFoldDB" id="A0A8K0F0C3"/>
<evidence type="ECO:0000256" key="8">
    <source>
        <dbReference type="ARBA" id="ARBA00065102"/>
    </source>
</evidence>
<name>A0A8K0F0C3_BRALA</name>
<dbReference type="GO" id="GO:0000124">
    <property type="term" value="C:SAGA complex"/>
    <property type="evidence" value="ECO:0007669"/>
    <property type="project" value="InterPro"/>
</dbReference>
<evidence type="ECO:0000259" key="13">
    <source>
        <dbReference type="SMART" id="SM00576"/>
    </source>
</evidence>
<dbReference type="GO" id="GO:0046982">
    <property type="term" value="F:protein heterodimerization activity"/>
    <property type="evidence" value="ECO:0007669"/>
    <property type="project" value="InterPro"/>
</dbReference>
<organism evidence="14 15">
    <name type="scientific">Branchiostoma lanceolatum</name>
    <name type="common">Common lancelet</name>
    <name type="synonym">Amphioxus lanceolatum</name>
    <dbReference type="NCBI Taxonomy" id="7740"/>
    <lineage>
        <taxon>Eukaryota</taxon>
        <taxon>Metazoa</taxon>
        <taxon>Chordata</taxon>
        <taxon>Cephalochordata</taxon>
        <taxon>Leptocardii</taxon>
        <taxon>Amphioxiformes</taxon>
        <taxon>Branchiostomatidae</taxon>
        <taxon>Branchiostoma</taxon>
    </lineage>
</organism>
<comment type="subunit">
    <text evidence="8">Component of the STAGA transcription coactivator-HAT complex, at least composed of SUPT3H, SUPT7L, GCN5L2, TAF5L, TAF6L, TADA3L, TAD1L, TAF10, TAF12 and TAF9.</text>
</comment>
<dbReference type="OrthoDB" id="6021257at2759"/>
<feature type="region of interest" description="Disordered" evidence="12">
    <location>
        <begin position="307"/>
        <end position="380"/>
    </location>
</feature>
<evidence type="ECO:0000256" key="1">
    <source>
        <dbReference type="ARBA" id="ARBA00004123"/>
    </source>
</evidence>
<evidence type="ECO:0000256" key="3">
    <source>
        <dbReference type="ARBA" id="ARBA00022553"/>
    </source>
</evidence>
<keyword evidence="7" id="KW-0539">Nucleus</keyword>
<feature type="compositionally biased region" description="Low complexity" evidence="12">
    <location>
        <begin position="311"/>
        <end position="320"/>
    </location>
</feature>
<protein>
    <recommendedName>
        <fullName evidence="9">STAGA complex 65 subunit gamma</fullName>
    </recommendedName>
    <alternativeName>
        <fullName evidence="11">SPTF-associated factor 65 gamma</fullName>
    </alternativeName>
    <alternativeName>
        <fullName evidence="10">Suppressor of Ty 7-like</fullName>
    </alternativeName>
</protein>
<dbReference type="EMBL" id="OV696693">
    <property type="protein sequence ID" value="CAH1272799.1"/>
    <property type="molecule type" value="Genomic_DNA"/>
</dbReference>
<evidence type="ECO:0000256" key="10">
    <source>
        <dbReference type="ARBA" id="ARBA00082307"/>
    </source>
</evidence>
<feature type="region of interest" description="Disordered" evidence="12">
    <location>
        <begin position="247"/>
        <end position="273"/>
    </location>
</feature>